<organism evidence="2 3">
    <name type="scientific">Candidatus Tanganyikabacteria bacterium</name>
    <dbReference type="NCBI Taxonomy" id="2961651"/>
    <lineage>
        <taxon>Bacteria</taxon>
        <taxon>Bacillati</taxon>
        <taxon>Candidatus Sericytochromatia</taxon>
        <taxon>Candidatus Tanganyikabacteria</taxon>
    </lineage>
</organism>
<protein>
    <submittedName>
        <fullName evidence="2">Uncharacterized protein</fullName>
    </submittedName>
</protein>
<accession>A0A937X486</accession>
<reference evidence="2 3" key="1">
    <citation type="submission" date="2019-03" db="EMBL/GenBank/DDBJ databases">
        <title>Lake Tanganyika Metagenome-Assembled Genomes (MAGs).</title>
        <authorList>
            <person name="Tran P."/>
        </authorList>
    </citation>
    <scope>NUCLEOTIDE SEQUENCE [LARGE SCALE GENOMIC DNA]</scope>
    <source>
        <strain evidence="2">K_DeepCast_65m_m2_236</strain>
    </source>
</reference>
<evidence type="ECO:0000313" key="2">
    <source>
        <dbReference type="EMBL" id="MBM3274075.1"/>
    </source>
</evidence>
<evidence type="ECO:0000313" key="3">
    <source>
        <dbReference type="Proteomes" id="UP000703893"/>
    </source>
</evidence>
<dbReference type="Proteomes" id="UP000703893">
    <property type="component" value="Unassembled WGS sequence"/>
</dbReference>
<gene>
    <name evidence="2" type="ORF">FJZ00_02900</name>
</gene>
<evidence type="ECO:0000256" key="1">
    <source>
        <dbReference type="SAM" id="MobiDB-lite"/>
    </source>
</evidence>
<dbReference type="AlphaFoldDB" id="A0A937X486"/>
<comment type="caution">
    <text evidence="2">The sequence shown here is derived from an EMBL/GenBank/DDBJ whole genome shotgun (WGS) entry which is preliminary data.</text>
</comment>
<sequence>MTTVTLPEVSRVMEIVTIDPSKRSRKPGKAEDWQKKKRGATPGTLFREGG</sequence>
<proteinExistence type="predicted"/>
<dbReference type="EMBL" id="VGJX01000114">
    <property type="protein sequence ID" value="MBM3274075.1"/>
    <property type="molecule type" value="Genomic_DNA"/>
</dbReference>
<name>A0A937X486_9BACT</name>
<feature type="region of interest" description="Disordered" evidence="1">
    <location>
        <begin position="18"/>
        <end position="50"/>
    </location>
</feature>